<comment type="caution">
    <text evidence="1">The sequence shown here is derived from an EMBL/GenBank/DDBJ whole genome shotgun (WGS) entry which is preliminary data.</text>
</comment>
<keyword evidence="2" id="KW-1185">Reference proteome</keyword>
<proteinExistence type="predicted"/>
<evidence type="ECO:0000313" key="2">
    <source>
        <dbReference type="Proteomes" id="UP000276133"/>
    </source>
</evidence>
<dbReference type="EMBL" id="REGN01004948">
    <property type="protein sequence ID" value="RNA15433.1"/>
    <property type="molecule type" value="Genomic_DNA"/>
</dbReference>
<organism evidence="1 2">
    <name type="scientific">Brachionus plicatilis</name>
    <name type="common">Marine rotifer</name>
    <name type="synonym">Brachionus muelleri</name>
    <dbReference type="NCBI Taxonomy" id="10195"/>
    <lineage>
        <taxon>Eukaryota</taxon>
        <taxon>Metazoa</taxon>
        <taxon>Spiralia</taxon>
        <taxon>Gnathifera</taxon>
        <taxon>Rotifera</taxon>
        <taxon>Eurotatoria</taxon>
        <taxon>Monogononta</taxon>
        <taxon>Pseudotrocha</taxon>
        <taxon>Ploima</taxon>
        <taxon>Brachionidae</taxon>
        <taxon>Brachionus</taxon>
    </lineage>
</organism>
<evidence type="ECO:0000313" key="1">
    <source>
        <dbReference type="EMBL" id="RNA15433.1"/>
    </source>
</evidence>
<sequence length="102" mass="11463">MQKFIIQKNDYQQIKQDLTNFRSTQIPNIKRFTTTARLACGGGLLGDCCPDRKASYRFSNLLTESASVTVAGRAFHSLTILLVNVFALCRHLLEAWLESLLA</sequence>
<dbReference type="AlphaFoldDB" id="A0A3M7QVW8"/>
<protein>
    <submittedName>
        <fullName evidence="1">Uncharacterized protein</fullName>
    </submittedName>
</protein>
<accession>A0A3M7QVW8</accession>
<name>A0A3M7QVW8_BRAPC</name>
<dbReference type="Proteomes" id="UP000276133">
    <property type="component" value="Unassembled WGS sequence"/>
</dbReference>
<reference evidence="1 2" key="1">
    <citation type="journal article" date="2018" name="Sci. Rep.">
        <title>Genomic signatures of local adaptation to the degree of environmental predictability in rotifers.</title>
        <authorList>
            <person name="Franch-Gras L."/>
            <person name="Hahn C."/>
            <person name="Garcia-Roger E.M."/>
            <person name="Carmona M.J."/>
            <person name="Serra M."/>
            <person name="Gomez A."/>
        </authorList>
    </citation>
    <scope>NUCLEOTIDE SEQUENCE [LARGE SCALE GENOMIC DNA]</scope>
    <source>
        <strain evidence="1">HYR1</strain>
    </source>
</reference>
<gene>
    <name evidence="1" type="ORF">BpHYR1_047072</name>
</gene>